<evidence type="ECO:0000313" key="2">
    <source>
        <dbReference type="EMBL" id="MDN3708382.1"/>
    </source>
</evidence>
<proteinExistence type="predicted"/>
<sequence length="273" mass="32059">MGETLKGLLYIGVAVIPVTGYLFMDMVFYFKSKKSKREIFFKRKFALKTIARPYIALVIRIYPGYQRLSETDKLRFQNRMVNFLNRYDIISKGNLNLKPEDKILIAASYTKLTFGYKNYLIGSFNKIVIYPDAFLYKPDNQYHIGQFNPSQKALVFSWKDFLEGYQNTADGRNLALHEFTHALMFYFASPRKNNTNSATIFSENYKEIIRITREPLMQNRLRNSGLIREYAFTDSFELIAVLVELYFEKQTALKTSFPQIYRLVAMMLSQKPE</sequence>
<keyword evidence="1" id="KW-0472">Membrane</keyword>
<dbReference type="Gene3D" id="1.10.472.150">
    <property type="entry name" value="Glucose-regulated metallo-peptidase M90, N-terminal domain"/>
    <property type="match status" value="1"/>
</dbReference>
<dbReference type="CDD" id="cd20170">
    <property type="entry name" value="Peptidase_M90-like"/>
    <property type="match status" value="1"/>
</dbReference>
<keyword evidence="3" id="KW-1185">Reference proteome</keyword>
<accession>A0ABT8CZ89</accession>
<dbReference type="PANTHER" id="PTHR30164:SF2">
    <property type="entry name" value="PROTEIN MTFA"/>
    <property type="match status" value="1"/>
</dbReference>
<name>A0ABT8CZ89_9FLAO</name>
<reference evidence="3" key="1">
    <citation type="journal article" date="2019" name="Int. J. Syst. Evol. Microbiol.">
        <title>The Global Catalogue of Microorganisms (GCM) 10K type strain sequencing project: providing services to taxonomists for standard genome sequencing and annotation.</title>
        <authorList>
            <consortium name="The Broad Institute Genomics Platform"/>
            <consortium name="The Broad Institute Genome Sequencing Center for Infectious Disease"/>
            <person name="Wu L."/>
            <person name="Ma J."/>
        </authorList>
    </citation>
    <scope>NUCLEOTIDE SEQUENCE [LARGE SCALE GENOMIC DNA]</scope>
    <source>
        <strain evidence="3">CECT 7184</strain>
    </source>
</reference>
<dbReference type="EMBL" id="JAUFQU010000001">
    <property type="protein sequence ID" value="MDN3708382.1"/>
    <property type="molecule type" value="Genomic_DNA"/>
</dbReference>
<gene>
    <name evidence="2" type="ORF">QW060_14870</name>
</gene>
<dbReference type="RefSeq" id="WP_290364249.1">
    <property type="nucleotide sequence ID" value="NZ_JAUFQU010000001.1"/>
</dbReference>
<dbReference type="InterPro" id="IPR010384">
    <property type="entry name" value="MtfA_fam"/>
</dbReference>
<dbReference type="SUPFAM" id="SSF55486">
    <property type="entry name" value="Metalloproteases ('zincins'), catalytic domain"/>
    <property type="match status" value="1"/>
</dbReference>
<dbReference type="InterPro" id="IPR024079">
    <property type="entry name" value="MetalloPept_cat_dom_sf"/>
</dbReference>
<dbReference type="Gene3D" id="3.40.390.10">
    <property type="entry name" value="Collagenase (Catalytic Domain)"/>
    <property type="match status" value="1"/>
</dbReference>
<protein>
    <submittedName>
        <fullName evidence="2">Zinc-dependent peptidase</fullName>
    </submittedName>
</protein>
<feature type="transmembrane region" description="Helical" evidence="1">
    <location>
        <begin position="6"/>
        <end position="24"/>
    </location>
</feature>
<evidence type="ECO:0000313" key="3">
    <source>
        <dbReference type="Proteomes" id="UP001242368"/>
    </source>
</evidence>
<keyword evidence="1" id="KW-0812">Transmembrane</keyword>
<dbReference type="Pfam" id="PF06167">
    <property type="entry name" value="Peptidase_M90"/>
    <property type="match status" value="1"/>
</dbReference>
<evidence type="ECO:0000256" key="1">
    <source>
        <dbReference type="SAM" id="Phobius"/>
    </source>
</evidence>
<dbReference type="PANTHER" id="PTHR30164">
    <property type="entry name" value="MTFA PEPTIDASE"/>
    <property type="match status" value="1"/>
</dbReference>
<comment type="caution">
    <text evidence="2">The sequence shown here is derived from an EMBL/GenBank/DDBJ whole genome shotgun (WGS) entry which is preliminary data.</text>
</comment>
<dbReference type="InterPro" id="IPR042252">
    <property type="entry name" value="MtfA_N"/>
</dbReference>
<organism evidence="2 3">
    <name type="scientific">Paenimyroides ceti</name>
    <dbReference type="NCBI Taxonomy" id="395087"/>
    <lineage>
        <taxon>Bacteria</taxon>
        <taxon>Pseudomonadati</taxon>
        <taxon>Bacteroidota</taxon>
        <taxon>Flavobacteriia</taxon>
        <taxon>Flavobacteriales</taxon>
        <taxon>Flavobacteriaceae</taxon>
        <taxon>Paenimyroides</taxon>
    </lineage>
</organism>
<dbReference type="Proteomes" id="UP001242368">
    <property type="component" value="Unassembled WGS sequence"/>
</dbReference>
<keyword evidence="1" id="KW-1133">Transmembrane helix</keyword>